<proteinExistence type="predicted"/>
<accession>A0A0F9RN96</accession>
<name>A0A0F9RN96_9ZZZZ</name>
<sequence length="118" mass="13486">MLTVHTEDGRTARIDLEKAEQAEEWLSRLKDPEFQKQITALTIAFRGVQYSLVRPRGFSQSFFLAELVQSNGGRVKGGERITVFSDDVRLSVMAHREQRAARVAIVKTGKRRFNPLLR</sequence>
<protein>
    <submittedName>
        <fullName evidence="1">Uncharacterized protein</fullName>
    </submittedName>
</protein>
<comment type="caution">
    <text evidence="1">The sequence shown here is derived from an EMBL/GenBank/DDBJ whole genome shotgun (WGS) entry which is preliminary data.</text>
</comment>
<reference evidence="1" key="1">
    <citation type="journal article" date="2015" name="Nature">
        <title>Complex archaea that bridge the gap between prokaryotes and eukaryotes.</title>
        <authorList>
            <person name="Spang A."/>
            <person name="Saw J.H."/>
            <person name="Jorgensen S.L."/>
            <person name="Zaremba-Niedzwiedzka K."/>
            <person name="Martijn J."/>
            <person name="Lind A.E."/>
            <person name="van Eijk R."/>
            <person name="Schleper C."/>
            <person name="Guy L."/>
            <person name="Ettema T.J."/>
        </authorList>
    </citation>
    <scope>NUCLEOTIDE SEQUENCE</scope>
</reference>
<dbReference type="EMBL" id="LAZR01002720">
    <property type="protein sequence ID" value="KKN26411.1"/>
    <property type="molecule type" value="Genomic_DNA"/>
</dbReference>
<gene>
    <name evidence="1" type="ORF">LCGC14_0874890</name>
</gene>
<evidence type="ECO:0000313" key="1">
    <source>
        <dbReference type="EMBL" id="KKN26411.1"/>
    </source>
</evidence>
<organism evidence="1">
    <name type="scientific">marine sediment metagenome</name>
    <dbReference type="NCBI Taxonomy" id="412755"/>
    <lineage>
        <taxon>unclassified sequences</taxon>
        <taxon>metagenomes</taxon>
        <taxon>ecological metagenomes</taxon>
    </lineage>
</organism>
<dbReference type="AlphaFoldDB" id="A0A0F9RN96"/>